<protein>
    <recommendedName>
        <fullName evidence="1">AB hydrolase-1 domain-containing protein</fullName>
    </recommendedName>
</protein>
<dbReference type="PROSITE" id="PS51257">
    <property type="entry name" value="PROKAR_LIPOPROTEIN"/>
    <property type="match status" value="1"/>
</dbReference>
<dbReference type="AlphaFoldDB" id="A0A7R9TA33"/>
<evidence type="ECO:0000259" key="1">
    <source>
        <dbReference type="Pfam" id="PF12697"/>
    </source>
</evidence>
<evidence type="ECO:0000313" key="2">
    <source>
        <dbReference type="EMBL" id="CAD8229717.1"/>
    </source>
</evidence>
<dbReference type="Pfam" id="PF12697">
    <property type="entry name" value="Abhydrolase_6"/>
    <property type="match status" value="1"/>
</dbReference>
<sequence length="202" mass="21433">MEGAGRKPEVAIVPGNGGGGCIRGSNFYGWAERALQGAGYTVRMPEGGMPDPLRARESIWVPFITNELGAGAGTVLVGHSSGAAAALRVAEQTRLAGLVLVAGYDDDLGDELERASGYFSRPFDWARIRSNCGFVVQFAGRLDTLVPVGAQRKVASALELTPDAEKGADTAHWYIEQPTGDHFFSPPFPELVEAIDRGVAML</sequence>
<accession>A0A7R9TA33</accession>
<dbReference type="InterPro" id="IPR000073">
    <property type="entry name" value="AB_hydrolase_1"/>
</dbReference>
<dbReference type="SUPFAM" id="SSF53474">
    <property type="entry name" value="alpha/beta-Hydrolases"/>
    <property type="match status" value="1"/>
</dbReference>
<gene>
    <name evidence="2" type="ORF">PCOL08062_LOCUS1126</name>
</gene>
<dbReference type="EMBL" id="HBDZ01001412">
    <property type="protein sequence ID" value="CAD8229717.1"/>
    <property type="molecule type" value="Transcribed_RNA"/>
</dbReference>
<dbReference type="PANTHER" id="PTHR15394">
    <property type="entry name" value="SERINE HYDROLASE RBBP9"/>
    <property type="match status" value="1"/>
</dbReference>
<dbReference type="InterPro" id="IPR010662">
    <property type="entry name" value="RBBP9/YdeN"/>
</dbReference>
<feature type="domain" description="AB hydrolase-1" evidence="1">
    <location>
        <begin position="51"/>
        <end position="157"/>
    </location>
</feature>
<dbReference type="PANTHER" id="PTHR15394:SF3">
    <property type="entry name" value="SERINE HYDROLASE RBBP9"/>
    <property type="match status" value="1"/>
</dbReference>
<name>A0A7R9TA33_9VIRI</name>
<proteinExistence type="predicted"/>
<dbReference type="Gene3D" id="3.40.50.1820">
    <property type="entry name" value="alpha/beta hydrolase"/>
    <property type="match status" value="1"/>
</dbReference>
<dbReference type="InterPro" id="IPR029058">
    <property type="entry name" value="AB_hydrolase_fold"/>
</dbReference>
<organism evidence="2">
    <name type="scientific">Prasinoderma coloniale</name>
    <dbReference type="NCBI Taxonomy" id="156133"/>
    <lineage>
        <taxon>Eukaryota</taxon>
        <taxon>Viridiplantae</taxon>
        <taxon>Prasinodermophyta</taxon>
        <taxon>Prasinodermophyceae</taxon>
        <taxon>Prasinodermales</taxon>
        <taxon>Prasinodermaceae</taxon>
        <taxon>Prasinoderma</taxon>
    </lineage>
</organism>
<reference evidence="2" key="1">
    <citation type="submission" date="2021-01" db="EMBL/GenBank/DDBJ databases">
        <authorList>
            <person name="Corre E."/>
            <person name="Pelletier E."/>
            <person name="Niang G."/>
            <person name="Scheremetjew M."/>
            <person name="Finn R."/>
            <person name="Kale V."/>
            <person name="Holt S."/>
            <person name="Cochrane G."/>
            <person name="Meng A."/>
            <person name="Brown T."/>
            <person name="Cohen L."/>
        </authorList>
    </citation>
    <scope>NUCLEOTIDE SEQUENCE</scope>
    <source>
        <strain evidence="2">CCMP1413</strain>
    </source>
</reference>